<reference evidence="2" key="1">
    <citation type="journal article" date="2023" name="Mol. Phylogenet. Evol.">
        <title>Genome-scale phylogeny and comparative genomics of the fungal order Sordariales.</title>
        <authorList>
            <person name="Hensen N."/>
            <person name="Bonometti L."/>
            <person name="Westerberg I."/>
            <person name="Brannstrom I.O."/>
            <person name="Guillou S."/>
            <person name="Cros-Aarteil S."/>
            <person name="Calhoun S."/>
            <person name="Haridas S."/>
            <person name="Kuo A."/>
            <person name="Mondo S."/>
            <person name="Pangilinan J."/>
            <person name="Riley R."/>
            <person name="LaButti K."/>
            <person name="Andreopoulos B."/>
            <person name="Lipzen A."/>
            <person name="Chen C."/>
            <person name="Yan M."/>
            <person name="Daum C."/>
            <person name="Ng V."/>
            <person name="Clum A."/>
            <person name="Steindorff A."/>
            <person name="Ohm R.A."/>
            <person name="Martin F."/>
            <person name="Silar P."/>
            <person name="Natvig D.O."/>
            <person name="Lalanne C."/>
            <person name="Gautier V."/>
            <person name="Ament-Velasquez S.L."/>
            <person name="Kruys A."/>
            <person name="Hutchinson M.I."/>
            <person name="Powell A.J."/>
            <person name="Barry K."/>
            <person name="Miller A.N."/>
            <person name="Grigoriev I.V."/>
            <person name="Debuchy R."/>
            <person name="Gladieux P."/>
            <person name="Hiltunen Thoren M."/>
            <person name="Johannesson H."/>
        </authorList>
    </citation>
    <scope>NUCLEOTIDE SEQUENCE</scope>
    <source>
        <strain evidence="2">CBS 731.68</strain>
    </source>
</reference>
<keyword evidence="1" id="KW-0812">Transmembrane</keyword>
<evidence type="ECO:0000256" key="1">
    <source>
        <dbReference type="SAM" id="Phobius"/>
    </source>
</evidence>
<dbReference type="RefSeq" id="XP_062645369.1">
    <property type="nucleotide sequence ID" value="XM_062796505.1"/>
</dbReference>
<keyword evidence="1" id="KW-1133">Transmembrane helix</keyword>
<dbReference type="EMBL" id="MU853233">
    <property type="protein sequence ID" value="KAK4121598.1"/>
    <property type="molecule type" value="Genomic_DNA"/>
</dbReference>
<sequence>MVAAYKIYTGADLFGYPLTNVKRGGIAATILLPFIGKLVMGKLAALRKAEEVIRKVGHLNMSLADEAAKALDVVKSGGAGAAVNFAVDPRVADALAALVARSQLHASLDVFGLERVL</sequence>
<organism evidence="2 3">
    <name type="scientific">Parathielavia appendiculata</name>
    <dbReference type="NCBI Taxonomy" id="2587402"/>
    <lineage>
        <taxon>Eukaryota</taxon>
        <taxon>Fungi</taxon>
        <taxon>Dikarya</taxon>
        <taxon>Ascomycota</taxon>
        <taxon>Pezizomycotina</taxon>
        <taxon>Sordariomycetes</taxon>
        <taxon>Sordariomycetidae</taxon>
        <taxon>Sordariales</taxon>
        <taxon>Chaetomiaceae</taxon>
        <taxon>Parathielavia</taxon>
    </lineage>
</organism>
<name>A0AAN6Z1N5_9PEZI</name>
<feature type="transmembrane region" description="Helical" evidence="1">
    <location>
        <begin position="26"/>
        <end position="45"/>
    </location>
</feature>
<protein>
    <submittedName>
        <fullName evidence="2">Uncharacterized protein</fullName>
    </submittedName>
</protein>
<keyword evidence="1" id="KW-0472">Membrane</keyword>
<gene>
    <name evidence="2" type="ORF">N657DRAFT_682674</name>
</gene>
<reference evidence="2" key="2">
    <citation type="submission" date="2023-05" db="EMBL/GenBank/DDBJ databases">
        <authorList>
            <consortium name="Lawrence Berkeley National Laboratory"/>
            <person name="Steindorff A."/>
            <person name="Hensen N."/>
            <person name="Bonometti L."/>
            <person name="Westerberg I."/>
            <person name="Brannstrom I.O."/>
            <person name="Guillou S."/>
            <person name="Cros-Aarteil S."/>
            <person name="Calhoun S."/>
            <person name="Haridas S."/>
            <person name="Kuo A."/>
            <person name="Mondo S."/>
            <person name="Pangilinan J."/>
            <person name="Riley R."/>
            <person name="Labutti K."/>
            <person name="Andreopoulos B."/>
            <person name="Lipzen A."/>
            <person name="Chen C."/>
            <person name="Yanf M."/>
            <person name="Daum C."/>
            <person name="Ng V."/>
            <person name="Clum A."/>
            <person name="Ohm R."/>
            <person name="Martin F."/>
            <person name="Silar P."/>
            <person name="Natvig D."/>
            <person name="Lalanne C."/>
            <person name="Gautier V."/>
            <person name="Ament-Velasquez S.L."/>
            <person name="Kruys A."/>
            <person name="Hutchinson M.I."/>
            <person name="Powell A.J."/>
            <person name="Barry K."/>
            <person name="Miller A.N."/>
            <person name="Grigoriev I.V."/>
            <person name="Debuchy R."/>
            <person name="Gladieux P."/>
            <person name="Thoren M.H."/>
            <person name="Johannesson H."/>
        </authorList>
    </citation>
    <scope>NUCLEOTIDE SEQUENCE</scope>
    <source>
        <strain evidence="2">CBS 731.68</strain>
    </source>
</reference>
<accession>A0AAN6Z1N5</accession>
<dbReference type="GeneID" id="87833273"/>
<proteinExistence type="predicted"/>
<dbReference type="AlphaFoldDB" id="A0AAN6Z1N5"/>
<keyword evidence="3" id="KW-1185">Reference proteome</keyword>
<evidence type="ECO:0000313" key="2">
    <source>
        <dbReference type="EMBL" id="KAK4121598.1"/>
    </source>
</evidence>
<dbReference type="Proteomes" id="UP001302602">
    <property type="component" value="Unassembled WGS sequence"/>
</dbReference>
<comment type="caution">
    <text evidence="2">The sequence shown here is derived from an EMBL/GenBank/DDBJ whole genome shotgun (WGS) entry which is preliminary data.</text>
</comment>
<evidence type="ECO:0000313" key="3">
    <source>
        <dbReference type="Proteomes" id="UP001302602"/>
    </source>
</evidence>